<evidence type="ECO:0000313" key="2">
    <source>
        <dbReference type="Proteomes" id="UP001152523"/>
    </source>
</evidence>
<name>A0AAV0FAV4_9ASTE</name>
<proteinExistence type="predicted"/>
<keyword evidence="2" id="KW-1185">Reference proteome</keyword>
<gene>
    <name evidence="1" type="ORF">CEPIT_LOCUS32251</name>
</gene>
<comment type="caution">
    <text evidence="1">The sequence shown here is derived from an EMBL/GenBank/DDBJ whole genome shotgun (WGS) entry which is preliminary data.</text>
</comment>
<evidence type="ECO:0000313" key="1">
    <source>
        <dbReference type="EMBL" id="CAH9132534.1"/>
    </source>
</evidence>
<dbReference type="AlphaFoldDB" id="A0AAV0FAV4"/>
<evidence type="ECO:0008006" key="3">
    <source>
        <dbReference type="Google" id="ProtNLM"/>
    </source>
</evidence>
<accession>A0AAV0FAV4</accession>
<dbReference type="EMBL" id="CAMAPF010000972">
    <property type="protein sequence ID" value="CAH9132534.1"/>
    <property type="molecule type" value="Genomic_DNA"/>
</dbReference>
<protein>
    <recommendedName>
        <fullName evidence="3">DUF4283 domain-containing protein</fullName>
    </recommendedName>
</protein>
<dbReference type="PANTHER" id="PTHR31286:SF153">
    <property type="entry name" value="DUF4283 DOMAIN PROTEIN"/>
    <property type="match status" value="1"/>
</dbReference>
<reference evidence="1" key="1">
    <citation type="submission" date="2022-07" db="EMBL/GenBank/DDBJ databases">
        <authorList>
            <person name="Macas J."/>
            <person name="Novak P."/>
            <person name="Neumann P."/>
        </authorList>
    </citation>
    <scope>NUCLEOTIDE SEQUENCE</scope>
</reference>
<dbReference type="Proteomes" id="UP001152523">
    <property type="component" value="Unassembled WGS sequence"/>
</dbReference>
<sequence>MSIEEEENNGLVFESGALNVHNGEEENPRFAAVARVITNKLVRSVSFRDTMDMIWRPSRGDGPWSFDQNLVVISRVGERDMPLEVELNHAEFWVQIHNLPLSFMTETVAIGVGRYLGRLVKIDERTLKGKSKEFVRIRVSIDVRSAQKRRTQLREE</sequence>
<organism evidence="1 2">
    <name type="scientific">Cuscuta epithymum</name>
    <dbReference type="NCBI Taxonomy" id="186058"/>
    <lineage>
        <taxon>Eukaryota</taxon>
        <taxon>Viridiplantae</taxon>
        <taxon>Streptophyta</taxon>
        <taxon>Embryophyta</taxon>
        <taxon>Tracheophyta</taxon>
        <taxon>Spermatophyta</taxon>
        <taxon>Magnoliopsida</taxon>
        <taxon>eudicotyledons</taxon>
        <taxon>Gunneridae</taxon>
        <taxon>Pentapetalae</taxon>
        <taxon>asterids</taxon>
        <taxon>lamiids</taxon>
        <taxon>Solanales</taxon>
        <taxon>Convolvulaceae</taxon>
        <taxon>Cuscuteae</taxon>
        <taxon>Cuscuta</taxon>
        <taxon>Cuscuta subgen. Cuscuta</taxon>
    </lineage>
</organism>
<dbReference type="PANTHER" id="PTHR31286">
    <property type="entry name" value="GLYCINE-RICH CELL WALL STRUCTURAL PROTEIN 1.8-LIKE"/>
    <property type="match status" value="1"/>
</dbReference>
<dbReference type="InterPro" id="IPR040256">
    <property type="entry name" value="At4g02000-like"/>
</dbReference>